<accession>A0A1C1CXH7</accession>
<feature type="region of interest" description="Disordered" evidence="1">
    <location>
        <begin position="159"/>
        <end position="245"/>
    </location>
</feature>
<name>A0A1C1CXH7_9EURO</name>
<dbReference type="AlphaFoldDB" id="A0A1C1CXH7"/>
<protein>
    <submittedName>
        <fullName evidence="2">Uncharacterized protein</fullName>
    </submittedName>
</protein>
<reference evidence="3" key="1">
    <citation type="submission" date="2015-07" db="EMBL/GenBank/DDBJ databases">
        <authorList>
            <person name="Teixeira M.M."/>
            <person name="Souza R.C."/>
            <person name="Almeida L.G."/>
            <person name="Vicente V.A."/>
            <person name="de Hoog S."/>
            <person name="Bocca A.L."/>
            <person name="de Almeida S.R."/>
            <person name="Vasconcelos A.T."/>
            <person name="Felipe M.S."/>
        </authorList>
    </citation>
    <scope>NUCLEOTIDE SEQUENCE [LARGE SCALE GENOMIC DNA]</scope>
    <source>
        <strain evidence="3">KSF</strain>
    </source>
</reference>
<evidence type="ECO:0000313" key="2">
    <source>
        <dbReference type="EMBL" id="OCT53176.1"/>
    </source>
</evidence>
<gene>
    <name evidence="2" type="ORF">CLCR_10682</name>
</gene>
<keyword evidence="3" id="KW-1185">Reference proteome</keyword>
<comment type="caution">
    <text evidence="2">The sequence shown here is derived from an EMBL/GenBank/DDBJ whole genome shotgun (WGS) entry which is preliminary data.</text>
</comment>
<organism evidence="2 3">
    <name type="scientific">Cladophialophora carrionii</name>
    <dbReference type="NCBI Taxonomy" id="86049"/>
    <lineage>
        <taxon>Eukaryota</taxon>
        <taxon>Fungi</taxon>
        <taxon>Dikarya</taxon>
        <taxon>Ascomycota</taxon>
        <taxon>Pezizomycotina</taxon>
        <taxon>Eurotiomycetes</taxon>
        <taxon>Chaetothyriomycetidae</taxon>
        <taxon>Chaetothyriales</taxon>
        <taxon>Herpotrichiellaceae</taxon>
        <taxon>Cladophialophora</taxon>
    </lineage>
</organism>
<dbReference type="VEuPathDB" id="FungiDB:CLCR_10682"/>
<feature type="compositionally biased region" description="Basic and acidic residues" evidence="1">
    <location>
        <begin position="229"/>
        <end position="239"/>
    </location>
</feature>
<sequence>MNFPNDYEVKAAMMPRTSTYPVRPAARPPQETERRLFPSSDDACDCCLYCILMCLTCCFAGDLAKRKKVDRAGPRRSSAFLYTRGGVRPQLPPQALHAVPRMRQMSRPRIPYHPPRMEYPVSGFQGGGFDMADGADEMEEMEEMEQVEHTEHVEYEALGGSPGAEAEEGAEGGEEGEVELEVDGGAAGGEDNGEEVEAEYEAQEEGGGGDDGGGEPEAEQERQAGGGGEDDRGGGHEAEADVNDS</sequence>
<proteinExistence type="predicted"/>
<dbReference type="Proteomes" id="UP000094526">
    <property type="component" value="Unassembled WGS sequence"/>
</dbReference>
<feature type="compositionally biased region" description="Acidic residues" evidence="1">
    <location>
        <begin position="191"/>
        <end position="218"/>
    </location>
</feature>
<evidence type="ECO:0000313" key="3">
    <source>
        <dbReference type="Proteomes" id="UP000094526"/>
    </source>
</evidence>
<feature type="compositionally biased region" description="Acidic residues" evidence="1">
    <location>
        <begin position="165"/>
        <end position="182"/>
    </location>
</feature>
<dbReference type="EMBL" id="LGRB01000008">
    <property type="protein sequence ID" value="OCT53176.1"/>
    <property type="molecule type" value="Genomic_DNA"/>
</dbReference>
<evidence type="ECO:0000256" key="1">
    <source>
        <dbReference type="SAM" id="MobiDB-lite"/>
    </source>
</evidence>